<dbReference type="PROSITE" id="PS51340">
    <property type="entry name" value="MOSC"/>
    <property type="match status" value="1"/>
</dbReference>
<dbReference type="Proteomes" id="UP000730618">
    <property type="component" value="Unassembled WGS sequence"/>
</dbReference>
<gene>
    <name evidence="2" type="ORF">PAECIP111802_03431</name>
</gene>
<evidence type="ECO:0000259" key="1">
    <source>
        <dbReference type="PROSITE" id="PS51340"/>
    </source>
</evidence>
<dbReference type="Pfam" id="PF03473">
    <property type="entry name" value="MOSC"/>
    <property type="match status" value="1"/>
</dbReference>
<dbReference type="InterPro" id="IPR005303">
    <property type="entry name" value="MOCOS_middle"/>
</dbReference>
<protein>
    <recommendedName>
        <fullName evidence="1">MOSC domain-containing protein</fullName>
    </recommendedName>
</protein>
<dbReference type="InterPro" id="IPR052716">
    <property type="entry name" value="MOSC_domain"/>
</dbReference>
<evidence type="ECO:0000313" key="2">
    <source>
        <dbReference type="EMBL" id="CAG7645108.1"/>
    </source>
</evidence>
<comment type="caution">
    <text evidence="2">The sequence shown here is derived from an EMBL/GenBank/DDBJ whole genome shotgun (WGS) entry which is preliminary data.</text>
</comment>
<name>A0ABM8VJL0_9BACL</name>
<dbReference type="EMBL" id="CAJVCE010000009">
    <property type="protein sequence ID" value="CAG7645108.1"/>
    <property type="molecule type" value="Genomic_DNA"/>
</dbReference>
<dbReference type="InterPro" id="IPR005302">
    <property type="entry name" value="MoCF_Sase_C"/>
</dbReference>
<dbReference type="PANTHER" id="PTHR36930:SF1">
    <property type="entry name" value="MOSC DOMAIN-CONTAINING PROTEIN"/>
    <property type="match status" value="1"/>
</dbReference>
<dbReference type="Pfam" id="PF03476">
    <property type="entry name" value="MOSC_N"/>
    <property type="match status" value="1"/>
</dbReference>
<keyword evidence="3" id="KW-1185">Reference proteome</keyword>
<feature type="domain" description="MOSC" evidence="1">
    <location>
        <begin position="79"/>
        <end position="243"/>
    </location>
</feature>
<dbReference type="RefSeq" id="WP_218099745.1">
    <property type="nucleotide sequence ID" value="NZ_CAJVCE010000009.1"/>
</dbReference>
<organism evidence="2 3">
    <name type="scientific">Paenibacillus allorhizosphaerae</name>
    <dbReference type="NCBI Taxonomy" id="2849866"/>
    <lineage>
        <taxon>Bacteria</taxon>
        <taxon>Bacillati</taxon>
        <taxon>Bacillota</taxon>
        <taxon>Bacilli</taxon>
        <taxon>Bacillales</taxon>
        <taxon>Paenibacillaceae</taxon>
        <taxon>Paenibacillus</taxon>
    </lineage>
</organism>
<sequence>MSLKAVGEVIEINRYPVKSFAGERLDRCAVERYGLYGDRSYAFIDEQKEGWDRFITARTIPAMLAYKARLTGGQRENDSPAVLVAAPDEREFTWNEELLKEMQTHSRIKMSMMSYSGERNDDLMAVDTGEILIITDAALRKLEAQWGKPVDHRRFRANIVVALADHSFGEDDWIGKRLSVGTAGLQVDAYCERCSMISIDPDTLERDHTLLKKVNEEMNLNFGVYASVTKTGEIQVGEKVYLS</sequence>
<reference evidence="2 3" key="1">
    <citation type="submission" date="2021-06" db="EMBL/GenBank/DDBJ databases">
        <authorList>
            <person name="Criscuolo A."/>
        </authorList>
    </citation>
    <scope>NUCLEOTIDE SEQUENCE [LARGE SCALE GENOMIC DNA]</scope>
    <source>
        <strain evidence="3">CIP 111802</strain>
    </source>
</reference>
<accession>A0ABM8VJL0</accession>
<proteinExistence type="predicted"/>
<evidence type="ECO:0000313" key="3">
    <source>
        <dbReference type="Proteomes" id="UP000730618"/>
    </source>
</evidence>
<dbReference type="PANTHER" id="PTHR36930">
    <property type="entry name" value="METAL-SULFUR CLUSTER BIOSYNTHESIS PROTEINS YUAD-RELATED"/>
    <property type="match status" value="1"/>
</dbReference>